<gene>
    <name evidence="1" type="ORF">BPA30113_06839</name>
</gene>
<dbReference type="AlphaFoldDB" id="A0A6P2RSE5"/>
<organism evidence="1 2">
    <name type="scientific">Burkholderia paludis</name>
    <dbReference type="NCBI Taxonomy" id="1506587"/>
    <lineage>
        <taxon>Bacteria</taxon>
        <taxon>Pseudomonadati</taxon>
        <taxon>Pseudomonadota</taxon>
        <taxon>Betaproteobacteria</taxon>
        <taxon>Burkholderiales</taxon>
        <taxon>Burkholderiaceae</taxon>
        <taxon>Burkholderia</taxon>
        <taxon>Burkholderia cepacia complex</taxon>
    </lineage>
</organism>
<dbReference type="Proteomes" id="UP000494330">
    <property type="component" value="Unassembled WGS sequence"/>
</dbReference>
<reference evidence="1 2" key="1">
    <citation type="submission" date="2019-09" db="EMBL/GenBank/DDBJ databases">
        <authorList>
            <person name="Depoorter E."/>
        </authorList>
    </citation>
    <scope>NUCLEOTIDE SEQUENCE [LARGE SCALE GENOMIC DNA]</scope>
    <source>
        <strain evidence="1">LMG 30113</strain>
    </source>
</reference>
<evidence type="ECO:0000313" key="2">
    <source>
        <dbReference type="Proteomes" id="UP000494330"/>
    </source>
</evidence>
<protein>
    <submittedName>
        <fullName evidence="1">Uncharacterized protein</fullName>
    </submittedName>
</protein>
<proteinExistence type="predicted"/>
<sequence length="65" mass="7123">MPDSLKDMLHGEDLCDFLILVDNVVEVGIVDLYGERTDLPLRFLDEAMCILEGSSISLPDLAVSA</sequence>
<evidence type="ECO:0000313" key="1">
    <source>
        <dbReference type="EMBL" id="VWC39969.1"/>
    </source>
</evidence>
<keyword evidence="2" id="KW-1185">Reference proteome</keyword>
<accession>A0A6P2RSE5</accession>
<name>A0A6P2RSE5_9BURK</name>
<dbReference type="EMBL" id="CABVQD010000040">
    <property type="protein sequence ID" value="VWC39969.1"/>
    <property type="molecule type" value="Genomic_DNA"/>
</dbReference>